<evidence type="ECO:0000256" key="3">
    <source>
        <dbReference type="ARBA" id="ARBA00023163"/>
    </source>
</evidence>
<keyword evidence="3" id="KW-0804">Transcription</keyword>
<gene>
    <name evidence="5" type="ORF">BXY45_13631</name>
</gene>
<dbReference type="SUPFAM" id="SSF46785">
    <property type="entry name" value="Winged helix' DNA-binding domain"/>
    <property type="match status" value="1"/>
</dbReference>
<dbReference type="SMART" id="SM00345">
    <property type="entry name" value="HTH_GNTR"/>
    <property type="match status" value="1"/>
</dbReference>
<dbReference type="Pfam" id="PF00392">
    <property type="entry name" value="GntR"/>
    <property type="match status" value="1"/>
</dbReference>
<dbReference type="Gene3D" id="3.40.1410.10">
    <property type="entry name" value="Chorismate lyase-like"/>
    <property type="match status" value="1"/>
</dbReference>
<reference evidence="5 6" key="1">
    <citation type="submission" date="2018-03" db="EMBL/GenBank/DDBJ databases">
        <title>Genomic Encyclopedia of Archaeal and Bacterial Type Strains, Phase II (KMG-II): from individual species to whole genera.</title>
        <authorList>
            <person name="Goeker M."/>
        </authorList>
    </citation>
    <scope>NUCLEOTIDE SEQUENCE [LARGE SCALE GENOMIC DNA]</scope>
    <source>
        <strain evidence="5 6">DSM 44889</strain>
    </source>
</reference>
<keyword evidence="1" id="KW-0805">Transcription regulation</keyword>
<dbReference type="SUPFAM" id="SSF64288">
    <property type="entry name" value="Chorismate lyase-like"/>
    <property type="match status" value="1"/>
</dbReference>
<name>A0A315ZRH2_9ACTN</name>
<dbReference type="InterPro" id="IPR028978">
    <property type="entry name" value="Chorismate_lyase_/UTRA_dom_sf"/>
</dbReference>
<feature type="domain" description="HTH gntR-type" evidence="4">
    <location>
        <begin position="7"/>
        <end position="75"/>
    </location>
</feature>
<dbReference type="InterPro" id="IPR036390">
    <property type="entry name" value="WH_DNA-bd_sf"/>
</dbReference>
<dbReference type="Pfam" id="PF07702">
    <property type="entry name" value="UTRA"/>
    <property type="match status" value="1"/>
</dbReference>
<proteinExistence type="predicted"/>
<sequence>MAGSAPPGVAAEVYNAVLEAVSTGQFAAGSRLPGERALAERLGVSRATLRLGLAALEDQGFLERSAQRGWFVPQRVLGEPPSTLLSFTEMARARGLRPTAKVLRQEVRPAGLEEAEKLRIAPAAAVVQIDRLRGMDQVPVCFDVVVVPVNRAPALVDANLEDASLYQVLREQCGIDVFRSAYALTAANADAALARLLGVNPGAAVLVGDEVAYEQNGAPVLIGSNRYRGDAYRFEADLFRSHPDVHTLGGRL</sequence>
<evidence type="ECO:0000313" key="6">
    <source>
        <dbReference type="Proteomes" id="UP000245469"/>
    </source>
</evidence>
<keyword evidence="2" id="KW-0238">DNA-binding</keyword>
<dbReference type="Gene3D" id="1.10.10.10">
    <property type="entry name" value="Winged helix-like DNA-binding domain superfamily/Winged helix DNA-binding domain"/>
    <property type="match status" value="1"/>
</dbReference>
<dbReference type="PANTHER" id="PTHR44846">
    <property type="entry name" value="MANNOSYL-D-GLYCERATE TRANSPORT/METABOLISM SYSTEM REPRESSOR MNGR-RELATED"/>
    <property type="match status" value="1"/>
</dbReference>
<dbReference type="EMBL" id="QGDQ01000036">
    <property type="protein sequence ID" value="PWJ47600.1"/>
    <property type="molecule type" value="Genomic_DNA"/>
</dbReference>
<dbReference type="PRINTS" id="PR00035">
    <property type="entry name" value="HTHGNTR"/>
</dbReference>
<dbReference type="AlphaFoldDB" id="A0A315ZRH2"/>
<protein>
    <submittedName>
        <fullName evidence="5">GntR family transcriptional regulator</fullName>
    </submittedName>
</protein>
<dbReference type="RefSeq" id="WP_109776335.1">
    <property type="nucleotide sequence ID" value="NZ_QGDQ01000036.1"/>
</dbReference>
<organism evidence="5 6">
    <name type="scientific">Quadrisphaera granulorum</name>
    <dbReference type="NCBI Taxonomy" id="317664"/>
    <lineage>
        <taxon>Bacteria</taxon>
        <taxon>Bacillati</taxon>
        <taxon>Actinomycetota</taxon>
        <taxon>Actinomycetes</taxon>
        <taxon>Kineosporiales</taxon>
        <taxon>Kineosporiaceae</taxon>
        <taxon>Quadrisphaera</taxon>
    </lineage>
</organism>
<dbReference type="OrthoDB" id="7363114at2"/>
<keyword evidence="6" id="KW-1185">Reference proteome</keyword>
<dbReference type="InterPro" id="IPR036388">
    <property type="entry name" value="WH-like_DNA-bd_sf"/>
</dbReference>
<dbReference type="InterPro" id="IPR000524">
    <property type="entry name" value="Tscrpt_reg_HTH_GntR"/>
</dbReference>
<dbReference type="PROSITE" id="PS50949">
    <property type="entry name" value="HTH_GNTR"/>
    <property type="match status" value="1"/>
</dbReference>
<accession>A0A315ZRH2</accession>
<evidence type="ECO:0000256" key="2">
    <source>
        <dbReference type="ARBA" id="ARBA00023125"/>
    </source>
</evidence>
<comment type="caution">
    <text evidence="5">The sequence shown here is derived from an EMBL/GenBank/DDBJ whole genome shotgun (WGS) entry which is preliminary data.</text>
</comment>
<evidence type="ECO:0000256" key="1">
    <source>
        <dbReference type="ARBA" id="ARBA00023015"/>
    </source>
</evidence>
<evidence type="ECO:0000313" key="5">
    <source>
        <dbReference type="EMBL" id="PWJ47600.1"/>
    </source>
</evidence>
<dbReference type="GO" id="GO:0003677">
    <property type="term" value="F:DNA binding"/>
    <property type="evidence" value="ECO:0007669"/>
    <property type="project" value="UniProtKB-KW"/>
</dbReference>
<dbReference type="InterPro" id="IPR011663">
    <property type="entry name" value="UTRA"/>
</dbReference>
<dbReference type="InterPro" id="IPR050679">
    <property type="entry name" value="Bact_HTH_transcr_reg"/>
</dbReference>
<dbReference type="CDD" id="cd07377">
    <property type="entry name" value="WHTH_GntR"/>
    <property type="match status" value="1"/>
</dbReference>
<dbReference type="PANTHER" id="PTHR44846:SF16">
    <property type="entry name" value="TRANSCRIPTIONAL REGULATOR PHNF-RELATED"/>
    <property type="match status" value="1"/>
</dbReference>
<dbReference type="Proteomes" id="UP000245469">
    <property type="component" value="Unassembled WGS sequence"/>
</dbReference>
<dbReference type="SMART" id="SM00866">
    <property type="entry name" value="UTRA"/>
    <property type="match status" value="1"/>
</dbReference>
<dbReference type="GO" id="GO:0003700">
    <property type="term" value="F:DNA-binding transcription factor activity"/>
    <property type="evidence" value="ECO:0007669"/>
    <property type="project" value="InterPro"/>
</dbReference>
<evidence type="ECO:0000259" key="4">
    <source>
        <dbReference type="PROSITE" id="PS50949"/>
    </source>
</evidence>